<evidence type="ECO:0000259" key="4">
    <source>
        <dbReference type="Pfam" id="PF00535"/>
    </source>
</evidence>
<evidence type="ECO:0000256" key="2">
    <source>
        <dbReference type="ARBA" id="ARBA00022679"/>
    </source>
</evidence>
<proteinExistence type="predicted"/>
<dbReference type="EMBL" id="MWUE01000009">
    <property type="protein sequence ID" value="OQP34908.1"/>
    <property type="molecule type" value="Genomic_DNA"/>
</dbReference>
<dbReference type="InterPro" id="IPR001173">
    <property type="entry name" value="Glyco_trans_2-like"/>
</dbReference>
<evidence type="ECO:0000256" key="3">
    <source>
        <dbReference type="SAM" id="MobiDB-lite"/>
    </source>
</evidence>
<gene>
    <name evidence="5" type="ORF">B2J69_07195</name>
</gene>
<organism evidence="5 6">
    <name type="scientific">Pantoea latae</name>
    <dbReference type="NCBI Taxonomy" id="1964541"/>
    <lineage>
        <taxon>Bacteria</taxon>
        <taxon>Pseudomonadati</taxon>
        <taxon>Pseudomonadota</taxon>
        <taxon>Gammaproteobacteria</taxon>
        <taxon>Enterobacterales</taxon>
        <taxon>Erwiniaceae</taxon>
        <taxon>Pantoea</taxon>
    </lineage>
</organism>
<keyword evidence="1" id="KW-0328">Glycosyltransferase</keyword>
<feature type="domain" description="Glycosyltransferase 2-like" evidence="4">
    <location>
        <begin position="26"/>
        <end position="153"/>
    </location>
</feature>
<evidence type="ECO:0000256" key="1">
    <source>
        <dbReference type="ARBA" id="ARBA00022676"/>
    </source>
</evidence>
<name>A0A1V9DM44_9GAMM</name>
<dbReference type="PANTHER" id="PTHR22916:SF51">
    <property type="entry name" value="GLYCOSYLTRANSFERASE EPSH-RELATED"/>
    <property type="match status" value="1"/>
</dbReference>
<dbReference type="PANTHER" id="PTHR22916">
    <property type="entry name" value="GLYCOSYLTRANSFERASE"/>
    <property type="match status" value="1"/>
</dbReference>
<reference evidence="5 6" key="1">
    <citation type="submission" date="2017-02" db="EMBL/GenBank/DDBJ databases">
        <title>Whole genome shotgun sequence of Pantoea agglomerans strain AS1 isolated from a cycad, Zamia floridana in Central Florida, USA.</title>
        <authorList>
            <person name="Lata P."/>
            <person name="Govindarajan S."/>
            <person name="Qi F."/>
            <person name="Li J.-L."/>
            <person name="Maurya S.K."/>
            <person name="Sahoo M.K."/>
        </authorList>
    </citation>
    <scope>NUCLEOTIDE SEQUENCE [LARGE SCALE GENOMIC DNA]</scope>
    <source>
        <strain evidence="5 6">AS1</strain>
    </source>
</reference>
<dbReference type="CDD" id="cd00761">
    <property type="entry name" value="Glyco_tranf_GTA_type"/>
    <property type="match status" value="1"/>
</dbReference>
<keyword evidence="2 5" id="KW-0808">Transferase</keyword>
<evidence type="ECO:0000313" key="5">
    <source>
        <dbReference type="EMBL" id="OQP34908.1"/>
    </source>
</evidence>
<comment type="caution">
    <text evidence="5">The sequence shown here is derived from an EMBL/GenBank/DDBJ whole genome shotgun (WGS) entry which is preliminary data.</text>
</comment>
<dbReference type="InterPro" id="IPR029044">
    <property type="entry name" value="Nucleotide-diphossugar_trans"/>
</dbReference>
<dbReference type="NCBIfam" id="NF007482">
    <property type="entry name" value="PRK10073.1"/>
    <property type="match status" value="1"/>
</dbReference>
<dbReference type="Proteomes" id="UP000192769">
    <property type="component" value="Unassembled WGS sequence"/>
</dbReference>
<dbReference type="SUPFAM" id="SSF53448">
    <property type="entry name" value="Nucleotide-diphospho-sugar transferases"/>
    <property type="match status" value="1"/>
</dbReference>
<dbReference type="Gene3D" id="3.90.550.10">
    <property type="entry name" value="Spore Coat Polysaccharide Biosynthesis Protein SpsA, Chain A"/>
    <property type="match status" value="1"/>
</dbReference>
<dbReference type="OrthoDB" id="6813549at2"/>
<feature type="region of interest" description="Disordered" evidence="3">
    <location>
        <begin position="1"/>
        <end position="20"/>
    </location>
</feature>
<dbReference type="AlphaFoldDB" id="A0A1V9DM44"/>
<protein>
    <submittedName>
        <fullName evidence="5">Glycosyltransferase</fullName>
    </submittedName>
</protein>
<dbReference type="Pfam" id="PF00535">
    <property type="entry name" value="Glycos_transf_2"/>
    <property type="match status" value="1"/>
</dbReference>
<evidence type="ECO:0000313" key="6">
    <source>
        <dbReference type="Proteomes" id="UP000192769"/>
    </source>
</evidence>
<keyword evidence="6" id="KW-1185">Reference proteome</keyword>
<dbReference type="GO" id="GO:0016758">
    <property type="term" value="F:hexosyltransferase activity"/>
    <property type="evidence" value="ECO:0007669"/>
    <property type="project" value="UniProtKB-ARBA"/>
</dbReference>
<accession>A0A1V9DM44</accession>
<sequence>MSSELSKAQTKKTELMHSTPTSPLLSIISPMYNAGEMFDAFMQSLLAQTLTSLEIIIVDDGSTDDSGARAEAYAAQHPHITVIHQENGGVSRARNAGLRIARGKYVTFPDSDDTMRPEMYQTLVEMAEQDDLDAAQCNAEWFFQRDQRTRPMIPLDRLRSTPVLGGAEWLNTALKTRRYLHVVWLGIYRRSLIEQKQLWFEPGLHHQDIPWTTEFMFNARRVRYTDQVLYRYYLHDASISNRKRTGQRNVEYQRHYLKIARMLEEINARYKKSVTIYPTFHAQITHEALSVCHCVRREPDPAAKQAMINDIFASKTHLRMLRNARGVKQWYQLLLWLGRLWRWRDK</sequence>